<name>A0AAE9A2L4_CAEBR</name>
<evidence type="ECO:0000256" key="1">
    <source>
        <dbReference type="ARBA" id="ARBA00009995"/>
    </source>
</evidence>
<evidence type="ECO:0000256" key="2">
    <source>
        <dbReference type="ARBA" id="ARBA00012544"/>
    </source>
</evidence>
<evidence type="ECO:0000256" key="3">
    <source>
        <dbReference type="ARBA" id="ARBA00022676"/>
    </source>
</evidence>
<dbReference type="PROSITE" id="PS00375">
    <property type="entry name" value="UDPGT"/>
    <property type="match status" value="1"/>
</dbReference>
<feature type="transmembrane region" description="Helical" evidence="7">
    <location>
        <begin position="953"/>
        <end position="973"/>
    </location>
</feature>
<reference evidence="8 9" key="1">
    <citation type="submission" date="2022-02" db="EMBL/GenBank/DDBJ databases">
        <title>Chromosome-level reference genomes for two strains of Caenorhabditis briggsae: an improved platform for comparative genomics.</title>
        <authorList>
            <person name="Stevens L."/>
            <person name="Andersen E.C."/>
        </authorList>
    </citation>
    <scope>NUCLEOTIDE SEQUENCE [LARGE SCALE GENOMIC DNA]</scope>
    <source>
        <strain evidence="8">QX1410_ONT</strain>
        <tissue evidence="8">Whole-organism</tissue>
    </source>
</reference>
<dbReference type="Proteomes" id="UP000827892">
    <property type="component" value="Chromosome V"/>
</dbReference>
<dbReference type="PANTHER" id="PTHR48043">
    <property type="entry name" value="EG:EG0003.4 PROTEIN-RELATED"/>
    <property type="match status" value="1"/>
</dbReference>
<dbReference type="PANTHER" id="PTHR48043:SF149">
    <property type="entry name" value="UDP-GLUCURONOSYLTRANSFERASE UGT-56-RELATED"/>
    <property type="match status" value="1"/>
</dbReference>
<dbReference type="EMBL" id="CP090895">
    <property type="protein sequence ID" value="ULT88819.1"/>
    <property type="molecule type" value="Genomic_DNA"/>
</dbReference>
<sequence>MIPSHVSFVANIANLLSNRGHKVVVIDNILRNDISKKNDLNAVEKVFEVETAENVPELLKHLHIPMKFWKMKNEPDEQKQVMGNLGQVFLEQCKHLMMKKEIFEQLSEYEFDFAIHEVFDICGIGIFEKLKIRKSVILSSTGMRDIVNEALGLSGPLQDSSILSDYGGSIPVFGIRRNLQFHSAWRNFFEVQSKVLGHSLGFNKSFESLLRYSNLMFVNTHELADCQRSWSRRVHEIGGISFKTPKLLEEEYTEQFKKYESIILVSFGTTTPSFLMPNDYKTILLHVFKRFSKTLVIWKYEKDDDFEKNNSGMNIIFKKYIPQIDLLESGHISLFITHGGQNSLLEAFHSNTRTLIIPLFGDQHRNAQMALENGLSHVLKKKDLTNQELVEETIKQSLQSEKNLDIGLQRISMNLRNAKQRSETILISTIESTYTQNPSPPNFENYPKFYSSDDILFMIDSSFLFFVSKMWWTFAFLNVFCLHGLAFDILVYAPRMMQSHVYFTARIANVLATRGHKVTVIDNIFRYDVDNELSSDIDQILNVEPSPQVTQLLSTGSLPTILWNSKASPEEQRAIMEGLGHVHRLQCAHLIQNTTLIPKLQEMKFDFAIHEVFDSCGTGILEVIGVQKTVIVSSTGPMDVVPISLGISDTLSTPSLLSDYGSFLSFYEKRRNLKFLSAMLNFHEMQDAMISPLFKTHHGLKRSSVEIMRQANLLFYNIHEGSDGMRMRGRRSYDIGGIAFKGHKNLSSEYQKLLSDRRPKVLVSFGTAATSSHMPENLKKSLLNAMKQMTNVLFIWKYESEDDFTKGEESITNVIFKKFMPQTDLLASGKINLFITHCGQNSLLEAFHSGIRVLAVPLFGDQHRNAKLAKENGLVEVLPKADIEVSSKVINAVRNGLLPNEKIEKNLIRVSSLLQNAKENAENLLISTIETTYSTDFPPNFSKFPKNYHPNTLIRVIDSAIAIVFVLVGFLIVKTFRKKLV</sequence>
<evidence type="ECO:0000313" key="9">
    <source>
        <dbReference type="Proteomes" id="UP000827892"/>
    </source>
</evidence>
<dbReference type="Pfam" id="PF00201">
    <property type="entry name" value="UDPGT"/>
    <property type="match status" value="2"/>
</dbReference>
<dbReference type="SUPFAM" id="SSF53756">
    <property type="entry name" value="UDP-Glycosyltransferase/glycogen phosphorylase"/>
    <property type="match status" value="2"/>
</dbReference>
<keyword evidence="7" id="KW-1133">Transmembrane helix</keyword>
<dbReference type="FunFam" id="3.40.50.2000:FF:000417">
    <property type="entry name" value="Putative UDP-glucuronosyltransferase ugt-56"/>
    <property type="match status" value="2"/>
</dbReference>
<comment type="catalytic activity">
    <reaction evidence="6">
        <text>glucuronate acceptor + UDP-alpha-D-glucuronate = acceptor beta-D-glucuronoside + UDP + H(+)</text>
        <dbReference type="Rhea" id="RHEA:21032"/>
        <dbReference type="ChEBI" id="CHEBI:15378"/>
        <dbReference type="ChEBI" id="CHEBI:58052"/>
        <dbReference type="ChEBI" id="CHEBI:58223"/>
        <dbReference type="ChEBI" id="CHEBI:132367"/>
        <dbReference type="ChEBI" id="CHEBI:132368"/>
        <dbReference type="EC" id="2.4.1.17"/>
    </reaction>
</comment>
<comment type="similarity">
    <text evidence="1">Belongs to the UDP-glycosyltransferase family.</text>
</comment>
<evidence type="ECO:0000256" key="4">
    <source>
        <dbReference type="ARBA" id="ARBA00022679"/>
    </source>
</evidence>
<dbReference type="InterPro" id="IPR002213">
    <property type="entry name" value="UDP_glucos_trans"/>
</dbReference>
<dbReference type="GO" id="GO:0015020">
    <property type="term" value="F:glucuronosyltransferase activity"/>
    <property type="evidence" value="ECO:0007669"/>
    <property type="project" value="UniProtKB-EC"/>
</dbReference>
<evidence type="ECO:0000256" key="5">
    <source>
        <dbReference type="ARBA" id="ARBA00022729"/>
    </source>
</evidence>
<dbReference type="InterPro" id="IPR035595">
    <property type="entry name" value="UDP_glycos_trans_CS"/>
</dbReference>
<keyword evidence="7" id="KW-0472">Membrane</keyword>
<dbReference type="EC" id="2.4.1.17" evidence="2"/>
<keyword evidence="3" id="KW-0328">Glycosyltransferase</keyword>
<organism evidence="8 9">
    <name type="scientific">Caenorhabditis briggsae</name>
    <dbReference type="NCBI Taxonomy" id="6238"/>
    <lineage>
        <taxon>Eukaryota</taxon>
        <taxon>Metazoa</taxon>
        <taxon>Ecdysozoa</taxon>
        <taxon>Nematoda</taxon>
        <taxon>Chromadorea</taxon>
        <taxon>Rhabditida</taxon>
        <taxon>Rhabditina</taxon>
        <taxon>Rhabditomorpha</taxon>
        <taxon>Rhabditoidea</taxon>
        <taxon>Rhabditidae</taxon>
        <taxon>Peloderinae</taxon>
        <taxon>Caenorhabditis</taxon>
    </lineage>
</organism>
<proteinExistence type="inferred from homology"/>
<dbReference type="Gene3D" id="3.40.50.2000">
    <property type="entry name" value="Glycogen Phosphorylase B"/>
    <property type="match status" value="2"/>
</dbReference>
<keyword evidence="5" id="KW-0732">Signal</keyword>
<keyword evidence="4" id="KW-0808">Transferase</keyword>
<keyword evidence="7" id="KW-0812">Transmembrane</keyword>
<accession>A0AAE9A2L4</accession>
<dbReference type="CDD" id="cd03784">
    <property type="entry name" value="GT1_Gtf-like"/>
    <property type="match status" value="2"/>
</dbReference>
<evidence type="ECO:0000256" key="6">
    <source>
        <dbReference type="ARBA" id="ARBA00047475"/>
    </source>
</evidence>
<evidence type="ECO:0000256" key="7">
    <source>
        <dbReference type="SAM" id="Phobius"/>
    </source>
</evidence>
<evidence type="ECO:0000313" key="8">
    <source>
        <dbReference type="EMBL" id="ULT88819.1"/>
    </source>
</evidence>
<gene>
    <name evidence="8" type="ORF">L3Y34_007789</name>
</gene>
<protein>
    <recommendedName>
        <fullName evidence="2">glucuronosyltransferase</fullName>
        <ecNumber evidence="2">2.4.1.17</ecNumber>
    </recommendedName>
</protein>
<dbReference type="InterPro" id="IPR050271">
    <property type="entry name" value="UDP-glycosyltransferase"/>
</dbReference>
<dbReference type="AlphaFoldDB" id="A0AAE9A2L4"/>